<gene>
    <name evidence="1" type="ORF">RRG08_028251</name>
</gene>
<name>A0AAE0YEV8_9GAST</name>
<proteinExistence type="predicted"/>
<dbReference type="Proteomes" id="UP001283361">
    <property type="component" value="Unassembled WGS sequence"/>
</dbReference>
<keyword evidence="2" id="KW-1185">Reference proteome</keyword>
<sequence>RTEVLYLPKDQTRLEIKDNDETVDSVKIEPLGEFGLLSGAEIDCFRC</sequence>
<dbReference type="EMBL" id="JAWDGP010006364">
    <property type="protein sequence ID" value="KAK3742339.1"/>
    <property type="molecule type" value="Genomic_DNA"/>
</dbReference>
<evidence type="ECO:0000313" key="2">
    <source>
        <dbReference type="Proteomes" id="UP001283361"/>
    </source>
</evidence>
<dbReference type="AlphaFoldDB" id="A0AAE0YEV8"/>
<organism evidence="1 2">
    <name type="scientific">Elysia crispata</name>
    <name type="common">lettuce slug</name>
    <dbReference type="NCBI Taxonomy" id="231223"/>
    <lineage>
        <taxon>Eukaryota</taxon>
        <taxon>Metazoa</taxon>
        <taxon>Spiralia</taxon>
        <taxon>Lophotrochozoa</taxon>
        <taxon>Mollusca</taxon>
        <taxon>Gastropoda</taxon>
        <taxon>Heterobranchia</taxon>
        <taxon>Euthyneura</taxon>
        <taxon>Panpulmonata</taxon>
        <taxon>Sacoglossa</taxon>
        <taxon>Placobranchoidea</taxon>
        <taxon>Plakobranchidae</taxon>
        <taxon>Elysia</taxon>
    </lineage>
</organism>
<comment type="caution">
    <text evidence="1">The sequence shown here is derived from an EMBL/GenBank/DDBJ whole genome shotgun (WGS) entry which is preliminary data.</text>
</comment>
<protein>
    <submittedName>
        <fullName evidence="1">Uncharacterized protein</fullName>
    </submittedName>
</protein>
<feature type="non-terminal residue" evidence="1">
    <location>
        <position position="47"/>
    </location>
</feature>
<reference evidence="1" key="1">
    <citation type="journal article" date="2023" name="G3 (Bethesda)">
        <title>A reference genome for the long-term kleptoplast-retaining sea slug Elysia crispata morphotype clarki.</title>
        <authorList>
            <person name="Eastman K.E."/>
            <person name="Pendleton A.L."/>
            <person name="Shaikh M.A."/>
            <person name="Suttiyut T."/>
            <person name="Ogas R."/>
            <person name="Tomko P."/>
            <person name="Gavelis G."/>
            <person name="Widhalm J.R."/>
            <person name="Wisecaver J.H."/>
        </authorList>
    </citation>
    <scope>NUCLEOTIDE SEQUENCE</scope>
    <source>
        <strain evidence="1">ECLA1</strain>
    </source>
</reference>
<accession>A0AAE0YEV8</accession>
<evidence type="ECO:0000313" key="1">
    <source>
        <dbReference type="EMBL" id="KAK3742339.1"/>
    </source>
</evidence>